<dbReference type="EMBL" id="JAIWYP010000013">
    <property type="protein sequence ID" value="KAH3715353.1"/>
    <property type="molecule type" value="Genomic_DNA"/>
</dbReference>
<gene>
    <name evidence="1" type="ORF">DPMN_058060</name>
</gene>
<dbReference type="AlphaFoldDB" id="A0A9D4HF07"/>
<reference evidence="1" key="2">
    <citation type="submission" date="2020-11" db="EMBL/GenBank/DDBJ databases">
        <authorList>
            <person name="McCartney M.A."/>
            <person name="Auch B."/>
            <person name="Kono T."/>
            <person name="Mallez S."/>
            <person name="Becker A."/>
            <person name="Gohl D.M."/>
            <person name="Silverstein K.A.T."/>
            <person name="Koren S."/>
            <person name="Bechman K.B."/>
            <person name="Herman A."/>
            <person name="Abrahante J.E."/>
            <person name="Garbe J."/>
        </authorList>
    </citation>
    <scope>NUCLEOTIDE SEQUENCE</scope>
    <source>
        <strain evidence="1">Duluth1</strain>
        <tissue evidence="1">Whole animal</tissue>
    </source>
</reference>
<dbReference type="Proteomes" id="UP000828390">
    <property type="component" value="Unassembled WGS sequence"/>
</dbReference>
<sequence length="55" mass="6266">MHEARRITFCEADFVERSLLLPLLNRAGLRLTRSGHGSLPRGVGLNMGYLRTEHF</sequence>
<comment type="caution">
    <text evidence="1">The sequence shown here is derived from an EMBL/GenBank/DDBJ whole genome shotgun (WGS) entry which is preliminary data.</text>
</comment>
<keyword evidence="2" id="KW-1185">Reference proteome</keyword>
<protein>
    <submittedName>
        <fullName evidence="1">Uncharacterized protein</fullName>
    </submittedName>
</protein>
<reference evidence="1" key="1">
    <citation type="journal article" date="2019" name="bioRxiv">
        <title>The Genome of the Zebra Mussel, Dreissena polymorpha: A Resource for Invasive Species Research.</title>
        <authorList>
            <person name="McCartney M.A."/>
            <person name="Auch B."/>
            <person name="Kono T."/>
            <person name="Mallez S."/>
            <person name="Zhang Y."/>
            <person name="Obille A."/>
            <person name="Becker A."/>
            <person name="Abrahante J.E."/>
            <person name="Garbe J."/>
            <person name="Badalamenti J.P."/>
            <person name="Herman A."/>
            <person name="Mangelson H."/>
            <person name="Liachko I."/>
            <person name="Sullivan S."/>
            <person name="Sone E.D."/>
            <person name="Koren S."/>
            <person name="Silverstein K.A.T."/>
            <person name="Beckman K.B."/>
            <person name="Gohl D.M."/>
        </authorList>
    </citation>
    <scope>NUCLEOTIDE SEQUENCE</scope>
    <source>
        <strain evidence="1">Duluth1</strain>
        <tissue evidence="1">Whole animal</tissue>
    </source>
</reference>
<accession>A0A9D4HF07</accession>
<evidence type="ECO:0000313" key="2">
    <source>
        <dbReference type="Proteomes" id="UP000828390"/>
    </source>
</evidence>
<proteinExistence type="predicted"/>
<name>A0A9D4HF07_DREPO</name>
<organism evidence="1 2">
    <name type="scientific">Dreissena polymorpha</name>
    <name type="common">Zebra mussel</name>
    <name type="synonym">Mytilus polymorpha</name>
    <dbReference type="NCBI Taxonomy" id="45954"/>
    <lineage>
        <taxon>Eukaryota</taxon>
        <taxon>Metazoa</taxon>
        <taxon>Spiralia</taxon>
        <taxon>Lophotrochozoa</taxon>
        <taxon>Mollusca</taxon>
        <taxon>Bivalvia</taxon>
        <taxon>Autobranchia</taxon>
        <taxon>Heteroconchia</taxon>
        <taxon>Euheterodonta</taxon>
        <taxon>Imparidentia</taxon>
        <taxon>Neoheterodontei</taxon>
        <taxon>Myida</taxon>
        <taxon>Dreissenoidea</taxon>
        <taxon>Dreissenidae</taxon>
        <taxon>Dreissena</taxon>
    </lineage>
</organism>
<evidence type="ECO:0000313" key="1">
    <source>
        <dbReference type="EMBL" id="KAH3715353.1"/>
    </source>
</evidence>